<keyword evidence="4" id="KW-1185">Reference proteome</keyword>
<dbReference type="InterPro" id="IPR015797">
    <property type="entry name" value="NUDIX_hydrolase-like_dom_sf"/>
</dbReference>
<organism evidence="3 4">
    <name type="scientific">Nonomuraea longicatena</name>
    <dbReference type="NCBI Taxonomy" id="83682"/>
    <lineage>
        <taxon>Bacteria</taxon>
        <taxon>Bacillati</taxon>
        <taxon>Actinomycetota</taxon>
        <taxon>Actinomycetes</taxon>
        <taxon>Streptosporangiales</taxon>
        <taxon>Streptosporangiaceae</taxon>
        <taxon>Nonomuraea</taxon>
    </lineage>
</organism>
<protein>
    <recommendedName>
        <fullName evidence="2">Nudix hydrolase domain-containing protein</fullName>
    </recommendedName>
</protein>
<dbReference type="Proteomes" id="UP001501578">
    <property type="component" value="Unassembled WGS sequence"/>
</dbReference>
<comment type="similarity">
    <text evidence="1">Belongs to the Nudix hydrolase family.</text>
</comment>
<reference evidence="3 4" key="1">
    <citation type="journal article" date="2019" name="Int. J. Syst. Evol. Microbiol.">
        <title>The Global Catalogue of Microorganisms (GCM) 10K type strain sequencing project: providing services to taxonomists for standard genome sequencing and annotation.</title>
        <authorList>
            <consortium name="The Broad Institute Genomics Platform"/>
            <consortium name="The Broad Institute Genome Sequencing Center for Infectious Disease"/>
            <person name="Wu L."/>
            <person name="Ma J."/>
        </authorList>
    </citation>
    <scope>NUCLEOTIDE SEQUENCE [LARGE SCALE GENOMIC DNA]</scope>
    <source>
        <strain evidence="3 4">JCM 11136</strain>
    </source>
</reference>
<accession>A0ABN1R7Y0</accession>
<sequence>MTVTREEISAVLGRYLAADPDRAADVFPLTEALRSATPVDLSSRKTWPLHVTCSAAVIDAAGRVLMIHHRALDRWLLPGGHVEPEDRSLYGAALRELEEETGMPWQHAVSPPAHDIAPVDVDVHEIPANPAKGEPEHLHADFRFAFWAKDTEISIQAEEIVAYAWRPVSDLPTPHLVTRVAAI</sequence>
<evidence type="ECO:0000313" key="4">
    <source>
        <dbReference type="Proteomes" id="UP001501578"/>
    </source>
</evidence>
<comment type="caution">
    <text evidence="3">The sequence shown here is derived from an EMBL/GenBank/DDBJ whole genome shotgun (WGS) entry which is preliminary data.</text>
</comment>
<dbReference type="Pfam" id="PF00293">
    <property type="entry name" value="NUDIX"/>
    <property type="match status" value="1"/>
</dbReference>
<dbReference type="RefSeq" id="WP_343955092.1">
    <property type="nucleotide sequence ID" value="NZ_BAAAHQ010000056.1"/>
</dbReference>
<evidence type="ECO:0000259" key="2">
    <source>
        <dbReference type="PROSITE" id="PS51462"/>
    </source>
</evidence>
<dbReference type="CDD" id="cd03674">
    <property type="entry name" value="NUDIX_Hydrolase"/>
    <property type="match status" value="1"/>
</dbReference>
<name>A0ABN1R7Y0_9ACTN</name>
<dbReference type="PROSITE" id="PS51462">
    <property type="entry name" value="NUDIX"/>
    <property type="match status" value="1"/>
</dbReference>
<dbReference type="InterPro" id="IPR000086">
    <property type="entry name" value="NUDIX_hydrolase_dom"/>
</dbReference>
<evidence type="ECO:0000256" key="1">
    <source>
        <dbReference type="ARBA" id="ARBA00005582"/>
    </source>
</evidence>
<dbReference type="EMBL" id="BAAAHQ010000056">
    <property type="protein sequence ID" value="GAA0952927.1"/>
    <property type="molecule type" value="Genomic_DNA"/>
</dbReference>
<gene>
    <name evidence="3" type="ORF">GCM10009560_75130</name>
</gene>
<dbReference type="PANTHER" id="PTHR43736">
    <property type="entry name" value="ADP-RIBOSE PYROPHOSPHATASE"/>
    <property type="match status" value="1"/>
</dbReference>
<proteinExistence type="inferred from homology"/>
<dbReference type="SUPFAM" id="SSF55811">
    <property type="entry name" value="Nudix"/>
    <property type="match status" value="1"/>
</dbReference>
<feature type="domain" description="Nudix hydrolase" evidence="2">
    <location>
        <begin position="48"/>
        <end position="183"/>
    </location>
</feature>
<dbReference type="PANTHER" id="PTHR43736:SF1">
    <property type="entry name" value="DIHYDRONEOPTERIN TRIPHOSPHATE DIPHOSPHATASE"/>
    <property type="match status" value="1"/>
</dbReference>
<dbReference type="Gene3D" id="3.90.79.10">
    <property type="entry name" value="Nucleoside Triphosphate Pyrophosphohydrolase"/>
    <property type="match status" value="1"/>
</dbReference>
<evidence type="ECO:0000313" key="3">
    <source>
        <dbReference type="EMBL" id="GAA0952927.1"/>
    </source>
</evidence>